<proteinExistence type="predicted"/>
<sequence>MKAGDLLEVLRFAKKHYNDVYNQAIGLDSIIVV</sequence>
<reference evidence="1" key="1">
    <citation type="submission" date="2014-09" db="EMBL/GenBank/DDBJ databases">
        <authorList>
            <person name="Magalhaes I.L.F."/>
            <person name="Oliveira U."/>
            <person name="Santos F.R."/>
            <person name="Vidigal T.H.D.A."/>
            <person name="Brescovit A.D."/>
            <person name="Santos A.J."/>
        </authorList>
    </citation>
    <scope>NUCLEOTIDE SEQUENCE</scope>
    <source>
        <tissue evidence="1">Shoot tissue taken approximately 20 cm above the soil surface</tissue>
    </source>
</reference>
<accession>A0A0A8YCF2</accession>
<dbReference type="EMBL" id="GBRH01274244">
    <property type="protein sequence ID" value="JAD23651.1"/>
    <property type="molecule type" value="Transcribed_RNA"/>
</dbReference>
<evidence type="ECO:0000313" key="1">
    <source>
        <dbReference type="EMBL" id="JAD23651.1"/>
    </source>
</evidence>
<organism evidence="1">
    <name type="scientific">Arundo donax</name>
    <name type="common">Giant reed</name>
    <name type="synonym">Donax arundinaceus</name>
    <dbReference type="NCBI Taxonomy" id="35708"/>
    <lineage>
        <taxon>Eukaryota</taxon>
        <taxon>Viridiplantae</taxon>
        <taxon>Streptophyta</taxon>
        <taxon>Embryophyta</taxon>
        <taxon>Tracheophyta</taxon>
        <taxon>Spermatophyta</taxon>
        <taxon>Magnoliopsida</taxon>
        <taxon>Liliopsida</taxon>
        <taxon>Poales</taxon>
        <taxon>Poaceae</taxon>
        <taxon>PACMAD clade</taxon>
        <taxon>Arundinoideae</taxon>
        <taxon>Arundineae</taxon>
        <taxon>Arundo</taxon>
    </lineage>
</organism>
<protein>
    <submittedName>
        <fullName evidence="1">Uncharacterized protein</fullName>
    </submittedName>
</protein>
<reference evidence="1" key="2">
    <citation type="journal article" date="2015" name="Data Brief">
        <title>Shoot transcriptome of the giant reed, Arundo donax.</title>
        <authorList>
            <person name="Barrero R.A."/>
            <person name="Guerrero F.D."/>
            <person name="Moolhuijzen P."/>
            <person name="Goolsby J.A."/>
            <person name="Tidwell J."/>
            <person name="Bellgard S.E."/>
            <person name="Bellgard M.I."/>
        </authorList>
    </citation>
    <scope>NUCLEOTIDE SEQUENCE</scope>
    <source>
        <tissue evidence="1">Shoot tissue taken approximately 20 cm above the soil surface</tissue>
    </source>
</reference>
<name>A0A0A8YCF2_ARUDO</name>
<dbReference type="AlphaFoldDB" id="A0A0A8YCF2"/>